<evidence type="ECO:0000313" key="6">
    <source>
        <dbReference type="Proteomes" id="UP000626244"/>
    </source>
</evidence>
<dbReference type="RefSeq" id="WP_088000946.1">
    <property type="nucleotide sequence ID" value="NZ_BMHB01000002.1"/>
</dbReference>
<accession>A0A8J3AKN3</accession>
<keyword evidence="3 5" id="KW-0456">Lyase</keyword>
<organism evidence="5 6">
    <name type="scientific">Gottfriedia solisilvae</name>
    <dbReference type="NCBI Taxonomy" id="1516104"/>
    <lineage>
        <taxon>Bacteria</taxon>
        <taxon>Bacillati</taxon>
        <taxon>Bacillota</taxon>
        <taxon>Bacilli</taxon>
        <taxon>Bacillales</taxon>
        <taxon>Bacillaceae</taxon>
        <taxon>Gottfriedia</taxon>
    </lineage>
</organism>
<dbReference type="GO" id="GO:0046872">
    <property type="term" value="F:metal ion binding"/>
    <property type="evidence" value="ECO:0007669"/>
    <property type="project" value="UniProtKB-KW"/>
</dbReference>
<dbReference type="PANTHER" id="PTHR42738:SF7">
    <property type="entry name" value="HYDROXYMETHYLGLUTARYL-COA LYASE"/>
    <property type="match status" value="1"/>
</dbReference>
<gene>
    <name evidence="5" type="ORF">GCM10007380_32510</name>
</gene>
<comment type="similarity">
    <text evidence="1">Belongs to the HMG-CoA lyase family.</text>
</comment>
<dbReference type="PROSITE" id="PS50991">
    <property type="entry name" value="PYR_CT"/>
    <property type="match status" value="1"/>
</dbReference>
<reference evidence="6" key="1">
    <citation type="journal article" date="2019" name="Int. J. Syst. Evol. Microbiol.">
        <title>The Global Catalogue of Microorganisms (GCM) 10K type strain sequencing project: providing services to taxonomists for standard genome sequencing and annotation.</title>
        <authorList>
            <consortium name="The Broad Institute Genomics Platform"/>
            <consortium name="The Broad Institute Genome Sequencing Center for Infectious Disease"/>
            <person name="Wu L."/>
            <person name="Ma J."/>
        </authorList>
    </citation>
    <scope>NUCLEOTIDE SEQUENCE [LARGE SCALE GENOMIC DNA]</scope>
    <source>
        <strain evidence="6">CGMCC 1.14993</strain>
    </source>
</reference>
<evidence type="ECO:0000256" key="2">
    <source>
        <dbReference type="ARBA" id="ARBA00022723"/>
    </source>
</evidence>
<dbReference type="InterPro" id="IPR043594">
    <property type="entry name" value="HMGL"/>
</dbReference>
<dbReference type="PANTHER" id="PTHR42738">
    <property type="entry name" value="HYDROXYMETHYLGLUTARYL-COA LYASE"/>
    <property type="match status" value="1"/>
</dbReference>
<dbReference type="OrthoDB" id="9784013at2"/>
<evidence type="ECO:0000259" key="4">
    <source>
        <dbReference type="PROSITE" id="PS50991"/>
    </source>
</evidence>
<dbReference type="Gene3D" id="3.20.20.70">
    <property type="entry name" value="Aldolase class I"/>
    <property type="match status" value="1"/>
</dbReference>
<keyword evidence="2" id="KW-0479">Metal-binding</keyword>
<comment type="caution">
    <text evidence="5">The sequence shown here is derived from an EMBL/GenBank/DDBJ whole genome shotgun (WGS) entry which is preliminary data.</text>
</comment>
<dbReference type="GO" id="GO:0004419">
    <property type="term" value="F:hydroxymethylglutaryl-CoA lyase activity"/>
    <property type="evidence" value="ECO:0007669"/>
    <property type="project" value="TreeGrafter"/>
</dbReference>
<dbReference type="NCBIfam" id="NF004283">
    <property type="entry name" value="PRK05692.1"/>
    <property type="match status" value="1"/>
</dbReference>
<dbReference type="CDD" id="cd07938">
    <property type="entry name" value="DRE_TIM_HMGL"/>
    <property type="match status" value="1"/>
</dbReference>
<dbReference type="SUPFAM" id="SSF51569">
    <property type="entry name" value="Aldolase"/>
    <property type="match status" value="1"/>
</dbReference>
<evidence type="ECO:0000256" key="1">
    <source>
        <dbReference type="ARBA" id="ARBA00009405"/>
    </source>
</evidence>
<sequence>MKLPQSVILREVGPRDGLQNEKQFVPTEKKLEWIDLLVESGLSYIEVSSFVRPDWIPQLSDSVDLFTKLNKKDGVTYAALVPNKRGLISAFEADADEINFFVSASETHNLKNKNANIEHSMNEIRSMITECKQHKKTTRAYISTVFGCPYEGNINTVQVIKMANQLVECGVDEISFGDTIGIATPYQVNEFLEDLLKEISVDQIAMHFHDTYGRAMANLYTSLLFGIERFDSSTGGLGGCPYAPGASGNVATEDIVSLLHRLGISTGVDEKKLHHATNYISEAMNLTPVSKLFSVWNGSKESI</sequence>
<protein>
    <submittedName>
        <fullName evidence="5">Hydroxymethylglutaryl-CoA lyase</fullName>
    </submittedName>
</protein>
<evidence type="ECO:0000256" key="3">
    <source>
        <dbReference type="ARBA" id="ARBA00023239"/>
    </source>
</evidence>
<proteinExistence type="inferred from homology"/>
<dbReference type="Proteomes" id="UP000626244">
    <property type="component" value="Unassembled WGS sequence"/>
</dbReference>
<feature type="domain" description="Pyruvate carboxyltransferase" evidence="4">
    <location>
        <begin position="7"/>
        <end position="274"/>
    </location>
</feature>
<dbReference type="GO" id="GO:0006552">
    <property type="term" value="P:L-leucine catabolic process"/>
    <property type="evidence" value="ECO:0007669"/>
    <property type="project" value="TreeGrafter"/>
</dbReference>
<dbReference type="InterPro" id="IPR013785">
    <property type="entry name" value="Aldolase_TIM"/>
</dbReference>
<evidence type="ECO:0000313" key="5">
    <source>
        <dbReference type="EMBL" id="GGI16347.1"/>
    </source>
</evidence>
<dbReference type="GO" id="GO:0046951">
    <property type="term" value="P:ketone body biosynthetic process"/>
    <property type="evidence" value="ECO:0007669"/>
    <property type="project" value="TreeGrafter"/>
</dbReference>
<dbReference type="InterPro" id="IPR000891">
    <property type="entry name" value="PYR_CT"/>
</dbReference>
<dbReference type="FunFam" id="3.20.20.70:FF:000071">
    <property type="entry name" value="Hydroxymethylglutaryl-CoA lyase"/>
    <property type="match status" value="1"/>
</dbReference>
<name>A0A8J3AKN3_9BACI</name>
<dbReference type="AlphaFoldDB" id="A0A8J3AKN3"/>
<dbReference type="EMBL" id="BMHB01000002">
    <property type="protein sequence ID" value="GGI16347.1"/>
    <property type="molecule type" value="Genomic_DNA"/>
</dbReference>
<dbReference type="Pfam" id="PF00682">
    <property type="entry name" value="HMGL-like"/>
    <property type="match status" value="1"/>
</dbReference>
<keyword evidence="6" id="KW-1185">Reference proteome</keyword>